<dbReference type="Pfam" id="PF02362">
    <property type="entry name" value="B3"/>
    <property type="match status" value="1"/>
</dbReference>
<feature type="coiled-coil region" evidence="6">
    <location>
        <begin position="370"/>
        <end position="397"/>
    </location>
</feature>
<dbReference type="OrthoDB" id="1909330at2759"/>
<dbReference type="GO" id="GO:0005634">
    <property type="term" value="C:nucleus"/>
    <property type="evidence" value="ECO:0007669"/>
    <property type="project" value="UniProtKB-SubCell"/>
</dbReference>
<evidence type="ECO:0000256" key="1">
    <source>
        <dbReference type="ARBA" id="ARBA00004123"/>
    </source>
</evidence>
<evidence type="ECO:0000256" key="4">
    <source>
        <dbReference type="ARBA" id="ARBA00023163"/>
    </source>
</evidence>
<protein>
    <recommendedName>
        <fullName evidence="8">TF-B3 domain-containing protein</fullName>
    </recommendedName>
</protein>
<dbReference type="Proteomes" id="UP001153076">
    <property type="component" value="Unassembled WGS sequence"/>
</dbReference>
<dbReference type="InterPro" id="IPR015300">
    <property type="entry name" value="DNA-bd_pseudobarrel_sf"/>
</dbReference>
<dbReference type="PANTHER" id="PTHR31391:SF101">
    <property type="entry name" value="B3 DOMAIN-CONTAINING PROTEIN OS01G0234100"/>
    <property type="match status" value="1"/>
</dbReference>
<evidence type="ECO:0000313" key="9">
    <source>
        <dbReference type="EMBL" id="KAJ8427819.1"/>
    </source>
</evidence>
<keyword evidence="10" id="KW-1185">Reference proteome</keyword>
<evidence type="ECO:0000256" key="2">
    <source>
        <dbReference type="ARBA" id="ARBA00023015"/>
    </source>
</evidence>
<sequence length="493" mass="55266">MRVIRDEDSSEDRALIVEVEPRKKKRAMETKGKSEDSLDHEAFDDPIKCTTQNRDFVDDFIAKSSAIKRAEEVQANLSDEYPSFVKKMLRSHVTQGFWLGLPAKFCTVHLPSCDCTIALVDEEGRESYAKFLAQKSGLSGGWRGFSIEHNLQEGDVVLFQLIKPTTFKVYIVREDTLAEVDGALGLLDLDACAGRWISGEAIQKEDSLRLLEENVQRTNDIDIESDVIDGVRFSDTIISFETVKNFASFNIVVDGLVIDSKFPENVRKKYYELCCSQGAFLHEHLFRGLNLNLVAGIISETINIADAIKACNASTTFDDLHIWEKTLKGLELLGMNVSFLFAQLNLLLWVGSESDIIAKSNRLRKARIDQARAVERVTALEAKLMELKENMKEIDLQLTAEVNASARKHELLTEDGVNTDGAWASIDLYKHKELASVPEVQQESQEMEKSWKTAGGTGFGFSIVGRETSTFLLVYKFTTSGKKKNCSFNEKGS</sequence>
<comment type="caution">
    <text evidence="9">The sequence shown here is derived from an EMBL/GenBank/DDBJ whole genome shotgun (WGS) entry which is preliminary data.</text>
</comment>
<evidence type="ECO:0000256" key="7">
    <source>
        <dbReference type="SAM" id="MobiDB-lite"/>
    </source>
</evidence>
<comment type="subcellular location">
    <subcellularLocation>
        <location evidence="1">Nucleus</location>
    </subcellularLocation>
</comment>
<reference evidence="9" key="1">
    <citation type="submission" date="2022-04" db="EMBL/GenBank/DDBJ databases">
        <title>Carnegiea gigantea Genome sequencing and assembly v2.</title>
        <authorList>
            <person name="Copetti D."/>
            <person name="Sanderson M.J."/>
            <person name="Burquez A."/>
            <person name="Wojciechowski M.F."/>
        </authorList>
    </citation>
    <scope>NUCLEOTIDE SEQUENCE</scope>
    <source>
        <strain evidence="9">SGP5-SGP5p</strain>
        <tissue evidence="9">Aerial part</tissue>
    </source>
</reference>
<gene>
    <name evidence="9" type="ORF">Cgig2_001630</name>
</gene>
<organism evidence="9 10">
    <name type="scientific">Carnegiea gigantea</name>
    <dbReference type="NCBI Taxonomy" id="171969"/>
    <lineage>
        <taxon>Eukaryota</taxon>
        <taxon>Viridiplantae</taxon>
        <taxon>Streptophyta</taxon>
        <taxon>Embryophyta</taxon>
        <taxon>Tracheophyta</taxon>
        <taxon>Spermatophyta</taxon>
        <taxon>Magnoliopsida</taxon>
        <taxon>eudicotyledons</taxon>
        <taxon>Gunneridae</taxon>
        <taxon>Pentapetalae</taxon>
        <taxon>Caryophyllales</taxon>
        <taxon>Cactineae</taxon>
        <taxon>Cactaceae</taxon>
        <taxon>Cactoideae</taxon>
        <taxon>Echinocereeae</taxon>
        <taxon>Carnegiea</taxon>
    </lineage>
</organism>
<keyword evidence="3" id="KW-0238">DNA-binding</keyword>
<keyword evidence="5" id="KW-0539">Nucleus</keyword>
<evidence type="ECO:0000256" key="3">
    <source>
        <dbReference type="ARBA" id="ARBA00023125"/>
    </source>
</evidence>
<keyword evidence="2" id="KW-0805">Transcription regulation</keyword>
<dbReference type="EMBL" id="JAKOGI010001089">
    <property type="protein sequence ID" value="KAJ8427819.1"/>
    <property type="molecule type" value="Genomic_DNA"/>
</dbReference>
<dbReference type="AlphaFoldDB" id="A0A9Q1JLA7"/>
<feature type="domain" description="TF-B3" evidence="8">
    <location>
        <begin position="84"/>
        <end position="175"/>
    </location>
</feature>
<keyword evidence="4" id="KW-0804">Transcription</keyword>
<dbReference type="Gene3D" id="2.40.330.10">
    <property type="entry name" value="DNA-binding pseudobarrel domain"/>
    <property type="match status" value="1"/>
</dbReference>
<name>A0A9Q1JLA7_9CARY</name>
<dbReference type="PANTHER" id="PTHR31391">
    <property type="entry name" value="B3 DOMAIN-CONTAINING PROTEIN OS11G0197600-RELATED"/>
    <property type="match status" value="1"/>
</dbReference>
<dbReference type="InterPro" id="IPR044837">
    <property type="entry name" value="REM16-like"/>
</dbReference>
<evidence type="ECO:0000313" key="10">
    <source>
        <dbReference type="Proteomes" id="UP001153076"/>
    </source>
</evidence>
<dbReference type="SUPFAM" id="SSF101936">
    <property type="entry name" value="DNA-binding pseudobarrel domain"/>
    <property type="match status" value="1"/>
</dbReference>
<evidence type="ECO:0000259" key="8">
    <source>
        <dbReference type="PROSITE" id="PS50863"/>
    </source>
</evidence>
<dbReference type="GO" id="GO:0003677">
    <property type="term" value="F:DNA binding"/>
    <property type="evidence" value="ECO:0007669"/>
    <property type="project" value="UniProtKB-KW"/>
</dbReference>
<evidence type="ECO:0000256" key="6">
    <source>
        <dbReference type="SAM" id="Coils"/>
    </source>
</evidence>
<proteinExistence type="predicted"/>
<dbReference type="CDD" id="cd10017">
    <property type="entry name" value="B3_DNA"/>
    <property type="match status" value="1"/>
</dbReference>
<keyword evidence="6" id="KW-0175">Coiled coil</keyword>
<feature type="region of interest" description="Disordered" evidence="7">
    <location>
        <begin position="20"/>
        <end position="39"/>
    </location>
</feature>
<evidence type="ECO:0000256" key="5">
    <source>
        <dbReference type="ARBA" id="ARBA00023242"/>
    </source>
</evidence>
<dbReference type="InterPro" id="IPR003340">
    <property type="entry name" value="B3_DNA-bd"/>
</dbReference>
<dbReference type="PROSITE" id="PS50863">
    <property type="entry name" value="B3"/>
    <property type="match status" value="1"/>
</dbReference>
<accession>A0A9Q1JLA7</accession>
<dbReference type="SMART" id="SM01019">
    <property type="entry name" value="B3"/>
    <property type="match status" value="1"/>
</dbReference>